<dbReference type="EMBL" id="JBJKFK010000483">
    <property type="protein sequence ID" value="KAL3316780.1"/>
    <property type="molecule type" value="Genomic_DNA"/>
</dbReference>
<keyword evidence="1" id="KW-0472">Membrane</keyword>
<sequence>MCCLLSLMIPLQNDTRVKNYWLLNVLTTTAMSGLVYTYFILFLAYALCMEEEYSNSAKIQYQENIYGITNSWLHSSTSIAVDIAITFWPGILLGREHYSKSLAARSKQHPEPCYSTTEASIAKETFDEYESNSSDDQNILPSLQWRGLKNKTKFKLNIFDFGTMGVIPDINEMQYLVWLQNKKMMKKPVSTTGESD</sequence>
<dbReference type="Proteomes" id="UP001626550">
    <property type="component" value="Unassembled WGS sequence"/>
</dbReference>
<keyword evidence="1" id="KW-0812">Transmembrane</keyword>
<comment type="caution">
    <text evidence="2">The sequence shown here is derived from an EMBL/GenBank/DDBJ whole genome shotgun (WGS) entry which is preliminary data.</text>
</comment>
<name>A0ABD2QB48_9PLAT</name>
<accession>A0ABD2QB48</accession>
<reference evidence="2 3" key="1">
    <citation type="submission" date="2024-11" db="EMBL/GenBank/DDBJ databases">
        <title>Adaptive evolution of stress response genes in parasites aligns with host niche diversity.</title>
        <authorList>
            <person name="Hahn C."/>
            <person name="Resl P."/>
        </authorList>
    </citation>
    <scope>NUCLEOTIDE SEQUENCE [LARGE SCALE GENOMIC DNA]</scope>
    <source>
        <strain evidence="2">EGGRZ-B1_66</strain>
        <tissue evidence="2">Body</tissue>
    </source>
</reference>
<feature type="transmembrane region" description="Helical" evidence="1">
    <location>
        <begin position="20"/>
        <end position="48"/>
    </location>
</feature>
<gene>
    <name evidence="2" type="ORF">Ciccas_004573</name>
</gene>
<keyword evidence="3" id="KW-1185">Reference proteome</keyword>
<organism evidence="2 3">
    <name type="scientific">Cichlidogyrus casuarinus</name>
    <dbReference type="NCBI Taxonomy" id="1844966"/>
    <lineage>
        <taxon>Eukaryota</taxon>
        <taxon>Metazoa</taxon>
        <taxon>Spiralia</taxon>
        <taxon>Lophotrochozoa</taxon>
        <taxon>Platyhelminthes</taxon>
        <taxon>Monogenea</taxon>
        <taxon>Monopisthocotylea</taxon>
        <taxon>Dactylogyridea</taxon>
        <taxon>Ancyrocephalidae</taxon>
        <taxon>Cichlidogyrus</taxon>
    </lineage>
</organism>
<dbReference type="AlphaFoldDB" id="A0ABD2QB48"/>
<evidence type="ECO:0000313" key="2">
    <source>
        <dbReference type="EMBL" id="KAL3316780.1"/>
    </source>
</evidence>
<protein>
    <submittedName>
        <fullName evidence="2">Uncharacterized protein</fullName>
    </submittedName>
</protein>
<keyword evidence="1" id="KW-1133">Transmembrane helix</keyword>
<evidence type="ECO:0000256" key="1">
    <source>
        <dbReference type="SAM" id="Phobius"/>
    </source>
</evidence>
<evidence type="ECO:0000313" key="3">
    <source>
        <dbReference type="Proteomes" id="UP001626550"/>
    </source>
</evidence>
<proteinExistence type="predicted"/>